<dbReference type="GO" id="GO:0008360">
    <property type="term" value="P:regulation of cell shape"/>
    <property type="evidence" value="ECO:0007669"/>
    <property type="project" value="UniProtKB-UniRule"/>
</dbReference>
<dbReference type="Gene3D" id="2.40.440.10">
    <property type="entry name" value="L,D-transpeptidase catalytic domain-like"/>
    <property type="match status" value="1"/>
</dbReference>
<name>A0A6B3L8X0_9BACT</name>
<keyword evidence="6 7" id="KW-0961">Cell wall biogenesis/degradation</keyword>
<evidence type="ECO:0000256" key="5">
    <source>
        <dbReference type="ARBA" id="ARBA00022984"/>
    </source>
</evidence>
<dbReference type="PROSITE" id="PS51257">
    <property type="entry name" value="PROKAR_LIPOPROTEIN"/>
    <property type="match status" value="1"/>
</dbReference>
<keyword evidence="4 7" id="KW-0133">Cell shape</keyword>
<feature type="active site" description="Nucleophile" evidence="7">
    <location>
        <position position="187"/>
    </location>
</feature>
<dbReference type="PANTHER" id="PTHR30582">
    <property type="entry name" value="L,D-TRANSPEPTIDASE"/>
    <property type="match status" value="1"/>
</dbReference>
<proteinExistence type="inferred from homology"/>
<keyword evidence="5 7" id="KW-0573">Peptidoglycan synthesis</keyword>
<evidence type="ECO:0000256" key="2">
    <source>
        <dbReference type="ARBA" id="ARBA00005992"/>
    </source>
</evidence>
<evidence type="ECO:0000259" key="8">
    <source>
        <dbReference type="PROSITE" id="PS52029"/>
    </source>
</evidence>
<comment type="pathway">
    <text evidence="1 7">Cell wall biogenesis; peptidoglycan biosynthesis.</text>
</comment>
<dbReference type="KEGG" id="soa:G3M56_010875"/>
<reference evidence="9 10" key="1">
    <citation type="submission" date="2020-12" db="EMBL/GenBank/DDBJ databases">
        <title>Sulforoseuscoccus oceanibium gen. nov., sp. nov., a representative of the phylum Verrucomicrobia with special cytoplasmic membrane, and proposal of Sulforoseuscoccusaceae fam. nov.</title>
        <authorList>
            <person name="Xi F."/>
        </authorList>
    </citation>
    <scope>NUCLEOTIDE SEQUENCE [LARGE SCALE GENOMIC DNA]</scope>
    <source>
        <strain evidence="9 10">T37</strain>
    </source>
</reference>
<comment type="similarity">
    <text evidence="2">Belongs to the YkuD family.</text>
</comment>
<feature type="domain" description="L,D-TPase catalytic" evidence="8">
    <location>
        <begin position="75"/>
        <end position="211"/>
    </location>
</feature>
<dbReference type="GO" id="GO:0016740">
    <property type="term" value="F:transferase activity"/>
    <property type="evidence" value="ECO:0007669"/>
    <property type="project" value="UniProtKB-KW"/>
</dbReference>
<keyword evidence="10" id="KW-1185">Reference proteome</keyword>
<dbReference type="EMBL" id="CP066776">
    <property type="protein sequence ID" value="QQL44383.1"/>
    <property type="molecule type" value="Genomic_DNA"/>
</dbReference>
<keyword evidence="3" id="KW-0808">Transferase</keyword>
<dbReference type="InterPro" id="IPR038063">
    <property type="entry name" value="Transpep_catalytic_dom"/>
</dbReference>
<evidence type="ECO:0000256" key="1">
    <source>
        <dbReference type="ARBA" id="ARBA00004752"/>
    </source>
</evidence>
<evidence type="ECO:0000256" key="6">
    <source>
        <dbReference type="ARBA" id="ARBA00023316"/>
    </source>
</evidence>
<dbReference type="RefSeq" id="WP_164362047.1">
    <property type="nucleotide sequence ID" value="NZ_CP066776.1"/>
</dbReference>
<dbReference type="GO" id="GO:0005576">
    <property type="term" value="C:extracellular region"/>
    <property type="evidence" value="ECO:0007669"/>
    <property type="project" value="TreeGrafter"/>
</dbReference>
<evidence type="ECO:0000256" key="3">
    <source>
        <dbReference type="ARBA" id="ARBA00022679"/>
    </source>
</evidence>
<dbReference type="InterPro" id="IPR005490">
    <property type="entry name" value="LD_TPept_cat_dom"/>
</dbReference>
<organism evidence="9 10">
    <name type="scientific">Sulfuriroseicoccus oceanibius</name>
    <dbReference type="NCBI Taxonomy" id="2707525"/>
    <lineage>
        <taxon>Bacteria</taxon>
        <taxon>Pseudomonadati</taxon>
        <taxon>Verrucomicrobiota</taxon>
        <taxon>Verrucomicrobiia</taxon>
        <taxon>Verrucomicrobiales</taxon>
        <taxon>Verrucomicrobiaceae</taxon>
        <taxon>Sulfuriroseicoccus</taxon>
    </lineage>
</organism>
<dbReference type="GO" id="GO:0071972">
    <property type="term" value="F:peptidoglycan L,D-transpeptidase activity"/>
    <property type="evidence" value="ECO:0007669"/>
    <property type="project" value="TreeGrafter"/>
</dbReference>
<evidence type="ECO:0000313" key="10">
    <source>
        <dbReference type="Proteomes" id="UP000475117"/>
    </source>
</evidence>
<evidence type="ECO:0000256" key="7">
    <source>
        <dbReference type="PROSITE-ProRule" id="PRU01373"/>
    </source>
</evidence>
<evidence type="ECO:0000313" key="9">
    <source>
        <dbReference type="EMBL" id="QQL44383.1"/>
    </source>
</evidence>
<dbReference type="GO" id="GO:0018104">
    <property type="term" value="P:peptidoglycan-protein cross-linking"/>
    <property type="evidence" value="ECO:0007669"/>
    <property type="project" value="TreeGrafter"/>
</dbReference>
<sequence>MTAHRKSTTRRTITLLAAAALGVLASCQVAPTRLEGETLYLHDIAPANTGYVPTSRNSAIDTVSYWDGDSASGSPSIRINLAEQKAYFYKGSTLVGISMISSGREGYNTPRGRFKITQKNADHRSNLYGEIYDSSGNVINNDADSRVDKVPRGGRFVGAPMPYFMRIHGGVGMHAGYLPGYAASHGCIRMPEHMAESFFKNVSTGTPVTVE</sequence>
<dbReference type="Proteomes" id="UP000475117">
    <property type="component" value="Chromosome"/>
</dbReference>
<dbReference type="GO" id="GO:0071555">
    <property type="term" value="P:cell wall organization"/>
    <property type="evidence" value="ECO:0007669"/>
    <property type="project" value="UniProtKB-UniRule"/>
</dbReference>
<gene>
    <name evidence="9" type="ORF">G3M56_010875</name>
</gene>
<dbReference type="CDD" id="cd16913">
    <property type="entry name" value="YkuD_like"/>
    <property type="match status" value="1"/>
</dbReference>
<dbReference type="PANTHER" id="PTHR30582:SF2">
    <property type="entry name" value="L,D-TRANSPEPTIDASE YCIB-RELATED"/>
    <property type="match status" value="1"/>
</dbReference>
<dbReference type="UniPathway" id="UPA00219"/>
<feature type="active site" description="Proton donor/acceptor" evidence="7">
    <location>
        <position position="174"/>
    </location>
</feature>
<dbReference type="PROSITE" id="PS52029">
    <property type="entry name" value="LD_TPASE"/>
    <property type="match status" value="1"/>
</dbReference>
<dbReference type="AlphaFoldDB" id="A0A6B3L8X0"/>
<dbReference type="InterPro" id="IPR050979">
    <property type="entry name" value="LD-transpeptidase"/>
</dbReference>
<dbReference type="Pfam" id="PF03734">
    <property type="entry name" value="YkuD"/>
    <property type="match status" value="1"/>
</dbReference>
<evidence type="ECO:0000256" key="4">
    <source>
        <dbReference type="ARBA" id="ARBA00022960"/>
    </source>
</evidence>
<accession>A0A6B3L8X0</accession>
<dbReference type="SUPFAM" id="SSF141523">
    <property type="entry name" value="L,D-transpeptidase catalytic domain-like"/>
    <property type="match status" value="1"/>
</dbReference>
<protein>
    <submittedName>
        <fullName evidence="9">L,D-transpeptidase family protein</fullName>
    </submittedName>
</protein>